<proteinExistence type="predicted"/>
<keyword evidence="3" id="KW-1185">Reference proteome</keyword>
<evidence type="ECO:0000256" key="1">
    <source>
        <dbReference type="SAM" id="Phobius"/>
    </source>
</evidence>
<dbReference type="GeneID" id="29081443"/>
<dbReference type="RefSeq" id="YP_009293260.1">
    <property type="nucleotide sequence ID" value="NC_031128.1"/>
</dbReference>
<name>A0A1B4U3Z3_9CAUD</name>
<dbReference type="Proteomes" id="UP000204338">
    <property type="component" value="Segment"/>
</dbReference>
<dbReference type="EMBL" id="KX438380">
    <property type="protein sequence ID" value="AOK82468.1"/>
    <property type="molecule type" value="Genomic_DNA"/>
</dbReference>
<dbReference type="KEGG" id="vg:29081443"/>
<sequence length="98" mass="11063">MINYWLLADILLFALLLMTAFVWIKGFLTFLHSLSAMVSFYAVSPHSDVNVRAANQSDMLAEYVLLRDKAIRIVLFSTLVGAVIIFLRHVLEAIHAVL</sequence>
<feature type="transmembrane region" description="Helical" evidence="1">
    <location>
        <begin position="73"/>
        <end position="91"/>
    </location>
</feature>
<evidence type="ECO:0000313" key="3">
    <source>
        <dbReference type="Proteomes" id="UP000204338"/>
    </source>
</evidence>
<protein>
    <submittedName>
        <fullName evidence="2">Membrane protein</fullName>
    </submittedName>
</protein>
<accession>A0A1B4U3Z3</accession>
<keyword evidence="1" id="KW-0472">Membrane</keyword>
<feature type="transmembrane region" description="Helical" evidence="1">
    <location>
        <begin position="6"/>
        <end position="24"/>
    </location>
</feature>
<keyword evidence="1" id="KW-1133">Transmembrane helix</keyword>
<keyword evidence="1" id="KW-0812">Transmembrane</keyword>
<organism evidence="2 3">
    <name type="scientific">Salmonella phage vB-SalM-PM10</name>
    <dbReference type="NCBI Taxonomy" id="1868654"/>
    <lineage>
        <taxon>Viruses</taxon>
        <taxon>Duplodnaviria</taxon>
        <taxon>Heunggongvirae</taxon>
        <taxon>Uroviricota</taxon>
        <taxon>Caudoviricetes</taxon>
        <taxon>Pantevenvirales</taxon>
        <taxon>Ackermannviridae</taxon>
        <taxon>Cvivirinae</taxon>
        <taxon>Kuttervirus</taxon>
        <taxon>Kuttervirus PM10</taxon>
    </lineage>
</organism>
<evidence type="ECO:0000313" key="2">
    <source>
        <dbReference type="EMBL" id="AOK82468.1"/>
    </source>
</evidence>
<reference evidence="2 3" key="1">
    <citation type="journal article" date="2019" name="Curr. Microbiol.">
        <title>Isolation and Genome Sequence Characterization of Bacteriophage vB_SalM_PM10, a Cba120virus, Concurrently Infecting Salmonella enterica Serovars Typhimurium, Typhi, and Enteritidis.</title>
        <authorList>
            <person name="Newase S."/>
            <person name="Kapadnis B.P."/>
            <person name="Shashidhar R."/>
        </authorList>
    </citation>
    <scope>NUCLEOTIDE SEQUENCE [LARGE SCALE GENOMIC DNA]</scope>
</reference>